<proteinExistence type="predicted"/>
<dbReference type="Proteomes" id="UP000724584">
    <property type="component" value="Unassembled WGS sequence"/>
</dbReference>
<organism evidence="1 2">
    <name type="scientific">Chaetomium tenue</name>
    <dbReference type="NCBI Taxonomy" id="1854479"/>
    <lineage>
        <taxon>Eukaryota</taxon>
        <taxon>Fungi</taxon>
        <taxon>Dikarya</taxon>
        <taxon>Ascomycota</taxon>
        <taxon>Pezizomycotina</taxon>
        <taxon>Sordariomycetes</taxon>
        <taxon>Sordariomycetidae</taxon>
        <taxon>Sordariales</taxon>
        <taxon>Chaetomiaceae</taxon>
        <taxon>Chaetomium</taxon>
    </lineage>
</organism>
<evidence type="ECO:0000313" key="1">
    <source>
        <dbReference type="EMBL" id="KAH6623897.1"/>
    </source>
</evidence>
<accession>A0ACB7P1Y9</accession>
<evidence type="ECO:0000313" key="2">
    <source>
        <dbReference type="Proteomes" id="UP000724584"/>
    </source>
</evidence>
<reference evidence="1 2" key="1">
    <citation type="journal article" date="2021" name="Nat. Commun.">
        <title>Genetic determinants of endophytism in the Arabidopsis root mycobiome.</title>
        <authorList>
            <person name="Mesny F."/>
            <person name="Miyauchi S."/>
            <person name="Thiergart T."/>
            <person name="Pickel B."/>
            <person name="Atanasova L."/>
            <person name="Karlsson M."/>
            <person name="Huettel B."/>
            <person name="Barry K.W."/>
            <person name="Haridas S."/>
            <person name="Chen C."/>
            <person name="Bauer D."/>
            <person name="Andreopoulos W."/>
            <person name="Pangilinan J."/>
            <person name="LaButti K."/>
            <person name="Riley R."/>
            <person name="Lipzen A."/>
            <person name="Clum A."/>
            <person name="Drula E."/>
            <person name="Henrissat B."/>
            <person name="Kohler A."/>
            <person name="Grigoriev I.V."/>
            <person name="Martin F.M."/>
            <person name="Hacquard S."/>
        </authorList>
    </citation>
    <scope>NUCLEOTIDE SEQUENCE [LARGE SCALE GENOMIC DNA]</scope>
    <source>
        <strain evidence="1 2">MPI-SDFR-AT-0079</strain>
    </source>
</reference>
<gene>
    <name evidence="1" type="ORF">F5144DRAFT_584639</name>
</gene>
<name>A0ACB7P1Y9_9PEZI</name>
<dbReference type="EMBL" id="JAGIZQ010000006">
    <property type="protein sequence ID" value="KAH6623897.1"/>
    <property type="molecule type" value="Genomic_DNA"/>
</dbReference>
<sequence length="339" mass="37881">MDTASDTELDATVRKRTRKTRWRQLFSRQPRRFKSAETETNKQPLSEQTPNTSVVVEVEENVTTSSRVVVNDINHDEASPATSKDERQDNDADDDDAGSSKRQPDNAETEDDDGEDGDEDGEDVDEDDEEVDEDDEDDEADEVAEDHANGTETRPLRDFWAEAWNSDEVGEKRRALLGGKKEDQKPGQTNSRKLVDGLIAKTPDKVVSYTARWGSDAEKTALGRAKSILVSALMVKDLIDAGLKFDPTGYGSAAWTVVSFGLTLVQNDKERADLTFEACGHLADLMARYSRIETHYWEGKSRTAGHWRTLWSGCIQPSWCMQPRSRGPLRAAFRVGAHV</sequence>
<protein>
    <submittedName>
        <fullName evidence="1">Uncharacterized protein</fullName>
    </submittedName>
</protein>
<keyword evidence="2" id="KW-1185">Reference proteome</keyword>
<comment type="caution">
    <text evidence="1">The sequence shown here is derived from an EMBL/GenBank/DDBJ whole genome shotgun (WGS) entry which is preliminary data.</text>
</comment>